<name>A0A1G9IBK0_9ACTN</name>
<dbReference type="RefSeq" id="WP_218118309.1">
    <property type="nucleotide sequence ID" value="NZ_FNGP01000001.1"/>
</dbReference>
<evidence type="ECO:0000313" key="2">
    <source>
        <dbReference type="EMBL" id="SDL22425.1"/>
    </source>
</evidence>
<dbReference type="Proteomes" id="UP000199475">
    <property type="component" value="Unassembled WGS sequence"/>
</dbReference>
<feature type="transmembrane region" description="Helical" evidence="1">
    <location>
        <begin position="95"/>
        <end position="114"/>
    </location>
</feature>
<feature type="transmembrane region" description="Helical" evidence="1">
    <location>
        <begin position="166"/>
        <end position="191"/>
    </location>
</feature>
<feature type="transmembrane region" description="Helical" evidence="1">
    <location>
        <begin position="36"/>
        <end position="63"/>
    </location>
</feature>
<feature type="transmembrane region" description="Helical" evidence="1">
    <location>
        <begin position="203"/>
        <end position="225"/>
    </location>
</feature>
<feature type="transmembrane region" description="Helical" evidence="1">
    <location>
        <begin position="320"/>
        <end position="339"/>
    </location>
</feature>
<gene>
    <name evidence="2" type="ORF">SAMN04488242_0832</name>
</gene>
<keyword evidence="1" id="KW-0472">Membrane</keyword>
<keyword evidence="1" id="KW-0812">Transmembrane</keyword>
<feature type="transmembrane region" description="Helical" evidence="1">
    <location>
        <begin position="401"/>
        <end position="423"/>
    </location>
</feature>
<protein>
    <submittedName>
        <fullName evidence="2">Glycoside/pentoside/hexuronide:cation symporter, GPH family</fullName>
    </submittedName>
</protein>
<dbReference type="PANTHER" id="PTHR11328">
    <property type="entry name" value="MAJOR FACILITATOR SUPERFAMILY DOMAIN-CONTAINING PROTEIN"/>
    <property type="match status" value="1"/>
</dbReference>
<accession>A0A1G9IBK0</accession>
<keyword evidence="3" id="KW-1185">Reference proteome</keyword>
<organism evidence="2 3">
    <name type="scientific">Tessaracoccus oleiagri</name>
    <dbReference type="NCBI Taxonomy" id="686624"/>
    <lineage>
        <taxon>Bacteria</taxon>
        <taxon>Bacillati</taxon>
        <taxon>Actinomycetota</taxon>
        <taxon>Actinomycetes</taxon>
        <taxon>Propionibacteriales</taxon>
        <taxon>Propionibacteriaceae</taxon>
        <taxon>Tessaracoccus</taxon>
    </lineage>
</organism>
<feature type="transmembrane region" description="Helical" evidence="1">
    <location>
        <begin position="255"/>
        <end position="282"/>
    </location>
</feature>
<dbReference type="STRING" id="686624.SAMN04488242_0832"/>
<evidence type="ECO:0000313" key="3">
    <source>
        <dbReference type="Proteomes" id="UP000199475"/>
    </source>
</evidence>
<dbReference type="InterPro" id="IPR039672">
    <property type="entry name" value="MFS_2"/>
</dbReference>
<dbReference type="EMBL" id="FNGP01000001">
    <property type="protein sequence ID" value="SDL22425.1"/>
    <property type="molecule type" value="Genomic_DNA"/>
</dbReference>
<dbReference type="Gene3D" id="1.20.1250.20">
    <property type="entry name" value="MFS general substrate transporter like domains"/>
    <property type="match status" value="1"/>
</dbReference>
<reference evidence="2 3" key="1">
    <citation type="submission" date="2016-10" db="EMBL/GenBank/DDBJ databases">
        <authorList>
            <person name="de Groot N.N."/>
        </authorList>
    </citation>
    <scope>NUCLEOTIDE SEQUENCE [LARGE SCALE GENOMIC DNA]</scope>
    <source>
        <strain evidence="2 3">CGMCC 1.9159</strain>
    </source>
</reference>
<feature type="transmembrane region" description="Helical" evidence="1">
    <location>
        <begin position="435"/>
        <end position="458"/>
    </location>
</feature>
<dbReference type="GO" id="GO:0005886">
    <property type="term" value="C:plasma membrane"/>
    <property type="evidence" value="ECO:0007669"/>
    <property type="project" value="TreeGrafter"/>
</dbReference>
<dbReference type="AlphaFoldDB" id="A0A1G9IBK0"/>
<sequence>MTTTLSAYKGKLSTRPFGMRDKLGYMFGDFGNDFTFILQSAFFMLFFTNVVGINPAHVGLLLLGARVLDGFTDVGMGIIVDRLPVKEGQYKFKRWIKYIAIPVAVASALMYMSFVADFDSYALKVTWMVATYLLWGSICYTAINIPYGSMASVVSGNPDDRAQLSVFRSTGATLANLAIMAILPLVVYTVNADGVSVLSGPRMTMAAVVCSILAVACYAVCFALVEERVPSSVKGKAEGGQSIGKMLSTVFTNKALLGLIAAALILLLTFMFLGGILGYLFLNYFGDGTWQSPASIAGIAPSLVLIFISPWLAKRFGKAEVGIVAMFVGGATLLVAYFLKIENPAIWIVFYAITMFAIQVFNFLIWALITDVIDYQEVRTGSRDDGTVYAVYSWARKLGQALAGGLIGFALGAVGFDAAVAAAGEAQAESVQQGIYMLANLLPGIGAILVALALLFLYPLKKNKVAENVRILEERRVAAGVAPHSDDMK</sequence>
<dbReference type="GO" id="GO:0015293">
    <property type="term" value="F:symporter activity"/>
    <property type="evidence" value="ECO:0007669"/>
    <property type="project" value="InterPro"/>
</dbReference>
<dbReference type="Pfam" id="PF13347">
    <property type="entry name" value="MFS_2"/>
    <property type="match status" value="1"/>
</dbReference>
<proteinExistence type="predicted"/>
<dbReference type="InterPro" id="IPR036259">
    <property type="entry name" value="MFS_trans_sf"/>
</dbReference>
<evidence type="ECO:0000256" key="1">
    <source>
        <dbReference type="SAM" id="Phobius"/>
    </source>
</evidence>
<dbReference type="SUPFAM" id="SSF103473">
    <property type="entry name" value="MFS general substrate transporter"/>
    <property type="match status" value="1"/>
</dbReference>
<dbReference type="InterPro" id="IPR001927">
    <property type="entry name" value="Na/Gal_symport"/>
</dbReference>
<feature type="transmembrane region" description="Helical" evidence="1">
    <location>
        <begin position="294"/>
        <end position="313"/>
    </location>
</feature>
<feature type="transmembrane region" description="Helical" evidence="1">
    <location>
        <begin position="126"/>
        <end position="145"/>
    </location>
</feature>
<dbReference type="PANTHER" id="PTHR11328:SF24">
    <property type="entry name" value="MAJOR FACILITATOR SUPERFAMILY (MFS) PROFILE DOMAIN-CONTAINING PROTEIN"/>
    <property type="match status" value="1"/>
</dbReference>
<dbReference type="NCBIfam" id="TIGR00792">
    <property type="entry name" value="gph"/>
    <property type="match status" value="1"/>
</dbReference>
<feature type="transmembrane region" description="Helical" evidence="1">
    <location>
        <begin position="345"/>
        <end position="369"/>
    </location>
</feature>
<dbReference type="GO" id="GO:0006814">
    <property type="term" value="P:sodium ion transport"/>
    <property type="evidence" value="ECO:0007669"/>
    <property type="project" value="InterPro"/>
</dbReference>
<keyword evidence="1" id="KW-1133">Transmembrane helix</keyword>
<dbReference type="GO" id="GO:0008643">
    <property type="term" value="P:carbohydrate transport"/>
    <property type="evidence" value="ECO:0007669"/>
    <property type="project" value="InterPro"/>
</dbReference>